<dbReference type="InterPro" id="IPR000994">
    <property type="entry name" value="Pept_M24"/>
</dbReference>
<dbReference type="PANTHER" id="PTHR46112">
    <property type="entry name" value="AMINOPEPTIDASE"/>
    <property type="match status" value="1"/>
</dbReference>
<keyword evidence="3" id="KW-1185">Reference proteome</keyword>
<dbReference type="Proteomes" id="UP000326757">
    <property type="component" value="Unassembled WGS sequence"/>
</dbReference>
<dbReference type="SUPFAM" id="SSF55920">
    <property type="entry name" value="Creatinase/aminopeptidase"/>
    <property type="match status" value="1"/>
</dbReference>
<sequence>MSTPITATEETQCAAYLQDAQDKAVSLFEEIERSLIRPGISEKELSKEVFELAAERFGVEKHWHKRVIRSGPNTLLPYAENTPDRVIQADDILFVDLGPVFEAWEADFGRTFVLGDDPAKIRLRDSLEPTWRKVRGQFLENPEMSGEELYQLACAAGKEAGYEFGGGIAGHLVGNFPHERIPNDRISLYVTPGNKETMRTLNAAGHKRHWILEIHLVDRNLQIGGFFEQLLTVG</sequence>
<dbReference type="Pfam" id="PF00557">
    <property type="entry name" value="Peptidase_M24"/>
    <property type="match status" value="1"/>
</dbReference>
<proteinExistence type="predicted"/>
<dbReference type="EMBL" id="VIGI01000012">
    <property type="protein sequence ID" value="KAB8293425.1"/>
    <property type="molecule type" value="Genomic_DNA"/>
</dbReference>
<dbReference type="Gene3D" id="3.90.230.10">
    <property type="entry name" value="Creatinase/methionine aminopeptidase superfamily"/>
    <property type="match status" value="1"/>
</dbReference>
<dbReference type="InterPro" id="IPR050659">
    <property type="entry name" value="Peptidase_M24B"/>
</dbReference>
<organism evidence="2 3">
    <name type="scientific">Monilinia laxa</name>
    <name type="common">Brown rot fungus</name>
    <name type="synonym">Sclerotinia laxa</name>
    <dbReference type="NCBI Taxonomy" id="61186"/>
    <lineage>
        <taxon>Eukaryota</taxon>
        <taxon>Fungi</taxon>
        <taxon>Dikarya</taxon>
        <taxon>Ascomycota</taxon>
        <taxon>Pezizomycotina</taxon>
        <taxon>Leotiomycetes</taxon>
        <taxon>Helotiales</taxon>
        <taxon>Sclerotiniaceae</taxon>
        <taxon>Monilinia</taxon>
    </lineage>
</organism>
<reference evidence="2 3" key="1">
    <citation type="submission" date="2019-06" db="EMBL/GenBank/DDBJ databases">
        <title>Genome Sequence of the Brown Rot Fungal Pathogen Monilinia laxa.</title>
        <authorList>
            <person name="De Miccolis Angelini R.M."/>
            <person name="Landi L."/>
            <person name="Abate D."/>
            <person name="Pollastro S."/>
            <person name="Romanazzi G."/>
            <person name="Faretra F."/>
        </authorList>
    </citation>
    <scope>NUCLEOTIDE SEQUENCE [LARGE SCALE GENOMIC DNA]</scope>
    <source>
        <strain evidence="2 3">Mlax316</strain>
    </source>
</reference>
<evidence type="ECO:0000313" key="2">
    <source>
        <dbReference type="EMBL" id="KAB8293425.1"/>
    </source>
</evidence>
<name>A0A5N6JWY2_MONLA</name>
<gene>
    <name evidence="2" type="ORF">EYC80_007740</name>
</gene>
<evidence type="ECO:0000259" key="1">
    <source>
        <dbReference type="Pfam" id="PF00557"/>
    </source>
</evidence>
<dbReference type="PANTHER" id="PTHR46112:SF2">
    <property type="entry name" value="XAA-PRO AMINOPEPTIDASE P-RELATED"/>
    <property type="match status" value="1"/>
</dbReference>
<dbReference type="CDD" id="cd01066">
    <property type="entry name" value="APP_MetAP"/>
    <property type="match status" value="1"/>
</dbReference>
<dbReference type="AlphaFoldDB" id="A0A5N6JWY2"/>
<dbReference type="OrthoDB" id="2818246at2759"/>
<comment type="caution">
    <text evidence="2">The sequence shown here is derived from an EMBL/GenBank/DDBJ whole genome shotgun (WGS) entry which is preliminary data.</text>
</comment>
<feature type="domain" description="Peptidase M24" evidence="1">
    <location>
        <begin position="17"/>
        <end position="183"/>
    </location>
</feature>
<accession>A0A5N6JWY2</accession>
<dbReference type="InterPro" id="IPR036005">
    <property type="entry name" value="Creatinase/aminopeptidase-like"/>
</dbReference>
<protein>
    <recommendedName>
        <fullName evidence="1">Peptidase M24 domain-containing protein</fullName>
    </recommendedName>
</protein>
<evidence type="ECO:0000313" key="3">
    <source>
        <dbReference type="Proteomes" id="UP000326757"/>
    </source>
</evidence>